<evidence type="ECO:0000256" key="2">
    <source>
        <dbReference type="SAM" id="Phobius"/>
    </source>
</evidence>
<dbReference type="AlphaFoldDB" id="A0A7W3PKI9"/>
<feature type="compositionally biased region" description="Low complexity" evidence="1">
    <location>
        <begin position="9"/>
        <end position="28"/>
    </location>
</feature>
<dbReference type="Proteomes" id="UP000522688">
    <property type="component" value="Unassembled WGS sequence"/>
</dbReference>
<evidence type="ECO:0000256" key="1">
    <source>
        <dbReference type="SAM" id="MobiDB-lite"/>
    </source>
</evidence>
<keyword evidence="2" id="KW-1133">Transmembrane helix</keyword>
<dbReference type="RefSeq" id="WP_182501207.1">
    <property type="nucleotide sequence ID" value="NZ_JACGWW010000010.1"/>
</dbReference>
<feature type="transmembrane region" description="Helical" evidence="2">
    <location>
        <begin position="39"/>
        <end position="67"/>
    </location>
</feature>
<keyword evidence="2" id="KW-0812">Transmembrane</keyword>
<accession>A0A7W3PKI9</accession>
<feature type="transmembrane region" description="Helical" evidence="2">
    <location>
        <begin position="79"/>
        <end position="111"/>
    </location>
</feature>
<reference evidence="4 5" key="1">
    <citation type="submission" date="2020-07" db="EMBL/GenBank/DDBJ databases">
        <title>Sequencing the genomes of 1000 actinobacteria strains.</title>
        <authorList>
            <person name="Klenk H.-P."/>
        </authorList>
    </citation>
    <scope>NUCLEOTIDE SEQUENCE [LARGE SCALE GENOMIC DNA]</scope>
    <source>
        <strain evidence="4 5">DSM 10309</strain>
    </source>
</reference>
<sequence>MTDNDPARQGAQQPYGQQPSYQQNPYQGAYGQQNPKMNVLAIVSLVASILSSFFFSIVAVVTGHIALRQIKRTGEQGRVLAIIGLVLGYLGLAGAIVIGIFVIAAIAAGAFSYDYST</sequence>
<evidence type="ECO:0000313" key="4">
    <source>
        <dbReference type="EMBL" id="MBA8814889.1"/>
    </source>
</evidence>
<name>A0A7W3PKI9_9MICO</name>
<dbReference type="Pfam" id="PF13828">
    <property type="entry name" value="DUF4190"/>
    <property type="match status" value="1"/>
</dbReference>
<gene>
    <name evidence="4" type="ORF">FB463_003166</name>
</gene>
<organism evidence="4 5">
    <name type="scientific">Frigoribacterium faeni</name>
    <dbReference type="NCBI Taxonomy" id="145483"/>
    <lineage>
        <taxon>Bacteria</taxon>
        <taxon>Bacillati</taxon>
        <taxon>Actinomycetota</taxon>
        <taxon>Actinomycetes</taxon>
        <taxon>Micrococcales</taxon>
        <taxon>Microbacteriaceae</taxon>
        <taxon>Frigoribacterium</taxon>
    </lineage>
</organism>
<proteinExistence type="predicted"/>
<keyword evidence="2" id="KW-0472">Membrane</keyword>
<dbReference type="EMBL" id="JACGWW010000010">
    <property type="protein sequence ID" value="MBA8814889.1"/>
    <property type="molecule type" value="Genomic_DNA"/>
</dbReference>
<feature type="region of interest" description="Disordered" evidence="1">
    <location>
        <begin position="1"/>
        <end position="29"/>
    </location>
</feature>
<comment type="caution">
    <text evidence="4">The sequence shown here is derived from an EMBL/GenBank/DDBJ whole genome shotgun (WGS) entry which is preliminary data.</text>
</comment>
<dbReference type="InterPro" id="IPR025241">
    <property type="entry name" value="DUF4190"/>
</dbReference>
<protein>
    <submittedName>
        <fullName evidence="4">Uncharacterized protein YacL</fullName>
    </submittedName>
</protein>
<evidence type="ECO:0000259" key="3">
    <source>
        <dbReference type="Pfam" id="PF13828"/>
    </source>
</evidence>
<evidence type="ECO:0000313" key="5">
    <source>
        <dbReference type="Proteomes" id="UP000522688"/>
    </source>
</evidence>
<feature type="non-terminal residue" evidence="4">
    <location>
        <position position="117"/>
    </location>
</feature>
<feature type="domain" description="DUF4190" evidence="3">
    <location>
        <begin position="40"/>
        <end position="97"/>
    </location>
</feature>